<proteinExistence type="predicted"/>
<dbReference type="EMBL" id="BSYA01000047">
    <property type="protein sequence ID" value="GMG28577.1"/>
    <property type="molecule type" value="Genomic_DNA"/>
</dbReference>
<feature type="compositionally biased region" description="Polar residues" evidence="1">
    <location>
        <begin position="1"/>
        <end position="10"/>
    </location>
</feature>
<protein>
    <submittedName>
        <fullName evidence="2">Unnamed protein product</fullName>
    </submittedName>
</protein>
<name>A0AAN4YE18_ASPOZ</name>
<feature type="region of interest" description="Disordered" evidence="1">
    <location>
        <begin position="1"/>
        <end position="66"/>
    </location>
</feature>
<comment type="caution">
    <text evidence="2">The sequence shown here is derived from an EMBL/GenBank/DDBJ whole genome shotgun (WGS) entry which is preliminary data.</text>
</comment>
<evidence type="ECO:0000313" key="2">
    <source>
        <dbReference type="EMBL" id="GMG28577.1"/>
    </source>
</evidence>
<sequence>MSGQAASYYNENERFGGGQPPPPPPQQQPFYNNNGNNGNYQYADPNYQRGPEPKQPQEPPPTYNQAVYGFDDAFKIEKPKFNDIWAGLLVCLQFYSRPPRLYIA</sequence>
<organism evidence="2 3">
    <name type="scientific">Aspergillus oryzae</name>
    <name type="common">Yellow koji mold</name>
    <dbReference type="NCBI Taxonomy" id="5062"/>
    <lineage>
        <taxon>Eukaryota</taxon>
        <taxon>Fungi</taxon>
        <taxon>Dikarya</taxon>
        <taxon>Ascomycota</taxon>
        <taxon>Pezizomycotina</taxon>
        <taxon>Eurotiomycetes</taxon>
        <taxon>Eurotiomycetidae</taxon>
        <taxon>Eurotiales</taxon>
        <taxon>Aspergillaceae</taxon>
        <taxon>Aspergillus</taxon>
        <taxon>Aspergillus subgen. Circumdati</taxon>
    </lineage>
</organism>
<gene>
    <name evidence="2" type="ORF">Aory04_000498000</name>
</gene>
<reference evidence="2" key="1">
    <citation type="submission" date="2023-04" db="EMBL/GenBank/DDBJ databases">
        <title>Aspergillus oryzae NBRC 4228.</title>
        <authorList>
            <person name="Ichikawa N."/>
            <person name="Sato H."/>
            <person name="Tonouchi N."/>
        </authorList>
    </citation>
    <scope>NUCLEOTIDE SEQUENCE</scope>
    <source>
        <strain evidence="2">NBRC 4228</strain>
    </source>
</reference>
<dbReference type="Proteomes" id="UP001165205">
    <property type="component" value="Unassembled WGS sequence"/>
</dbReference>
<feature type="compositionally biased region" description="Pro residues" evidence="1">
    <location>
        <begin position="53"/>
        <end position="62"/>
    </location>
</feature>
<evidence type="ECO:0000313" key="3">
    <source>
        <dbReference type="Proteomes" id="UP001165205"/>
    </source>
</evidence>
<evidence type="ECO:0000256" key="1">
    <source>
        <dbReference type="SAM" id="MobiDB-lite"/>
    </source>
</evidence>
<feature type="compositionally biased region" description="Low complexity" evidence="1">
    <location>
        <begin position="28"/>
        <end position="42"/>
    </location>
</feature>
<accession>A0AAN4YE18</accession>
<dbReference type="AlphaFoldDB" id="A0AAN4YE18"/>